<dbReference type="Proteomes" id="UP000305451">
    <property type="component" value="Unassembled WGS sequence"/>
</dbReference>
<gene>
    <name evidence="12" type="primary">hemW</name>
    <name evidence="12" type="ORF">E5162_12495</name>
</gene>
<protein>
    <recommendedName>
        <fullName evidence="3 10">Heme chaperone HemW</fullName>
    </recommendedName>
</protein>
<evidence type="ECO:0000256" key="10">
    <source>
        <dbReference type="RuleBase" id="RU364116"/>
    </source>
</evidence>
<proteinExistence type="inferred from homology"/>
<comment type="caution">
    <text evidence="12">The sequence shown here is derived from an EMBL/GenBank/DDBJ whole genome shotgun (WGS) entry which is preliminary data.</text>
</comment>
<dbReference type="SFLD" id="SFLDF00288">
    <property type="entry name" value="HemN-like__clustered_with_nucl"/>
    <property type="match status" value="1"/>
</dbReference>
<dbReference type="PROSITE" id="PS51918">
    <property type="entry name" value="RADICAL_SAM"/>
    <property type="match status" value="1"/>
</dbReference>
<dbReference type="GO" id="GO:0004109">
    <property type="term" value="F:coproporphyrinogen oxidase activity"/>
    <property type="evidence" value="ECO:0007669"/>
    <property type="project" value="InterPro"/>
</dbReference>
<accession>A0A4S2HAX5</accession>
<keyword evidence="5 10" id="KW-0949">S-adenosyl-L-methionine</keyword>
<dbReference type="EMBL" id="SRXV01000003">
    <property type="protein sequence ID" value="TGY92582.1"/>
    <property type="molecule type" value="Genomic_DNA"/>
</dbReference>
<dbReference type="InterPro" id="IPR006638">
    <property type="entry name" value="Elp3/MiaA/NifB-like_rSAM"/>
</dbReference>
<comment type="similarity">
    <text evidence="2">Belongs to the anaerobic coproporphyrinogen-III oxidase family. HemW subfamily.</text>
</comment>
<dbReference type="InterPro" id="IPR010723">
    <property type="entry name" value="HemN_C"/>
</dbReference>
<dbReference type="Gene3D" id="3.20.20.70">
    <property type="entry name" value="Aldolase class I"/>
    <property type="match status" value="1"/>
</dbReference>
<evidence type="ECO:0000256" key="8">
    <source>
        <dbReference type="ARBA" id="ARBA00023014"/>
    </source>
</evidence>
<evidence type="ECO:0000256" key="9">
    <source>
        <dbReference type="ARBA" id="ARBA00023186"/>
    </source>
</evidence>
<dbReference type="OrthoDB" id="9808022at2"/>
<dbReference type="PANTHER" id="PTHR13932:SF5">
    <property type="entry name" value="RADICAL S-ADENOSYL METHIONINE DOMAIN-CONTAINING PROTEIN 1, MITOCHONDRIAL"/>
    <property type="match status" value="1"/>
</dbReference>
<dbReference type="SFLD" id="SFLDS00029">
    <property type="entry name" value="Radical_SAM"/>
    <property type="match status" value="1"/>
</dbReference>
<dbReference type="SMART" id="SM00729">
    <property type="entry name" value="Elp3"/>
    <property type="match status" value="1"/>
</dbReference>
<comment type="subcellular location">
    <subcellularLocation>
        <location evidence="10">Cytoplasm</location>
    </subcellularLocation>
</comment>
<sequence length="377" mass="40556">MPLGLYVHWPYCARICPYCDFNVYRDRDRDTAPLLDAMLADLQAWRERVGPRPLRSVHFGGGTPSLMAPGQIEAILEAAASLCGFEPGAEIGLEANPAEMERFEGLAGAGIERLSLGVQALDDESLTRLGRDHGARRALEALERAQALFTRVSIDLIYARQGQSLEDWSAELTRALGFGLDHLSLYQLTIEPGTAFARKVARGQLVPAEDDLAAQMYELTQSLTAAHGLDGYEVSNHARTQADRSAHNTLYWTGADWIGIGPGAHSRYGAPALGGRIGAAAERRPEAYIAGIAEGQAQTFEALSALEDAQERVLMGLRLKEGLDLDRLRALTGHGIDRRAAEGFAEDGLVTLDAGRVTLTPAGRLYADGIAAALAPA</sequence>
<keyword evidence="7 10" id="KW-0408">Iron</keyword>
<dbReference type="SFLD" id="SFLDF00562">
    <property type="entry name" value="HemN-like__clustered_with_heat"/>
    <property type="match status" value="1"/>
</dbReference>
<dbReference type="SUPFAM" id="SSF102114">
    <property type="entry name" value="Radical SAM enzymes"/>
    <property type="match status" value="1"/>
</dbReference>
<keyword evidence="6 10" id="KW-0479">Metal-binding</keyword>
<dbReference type="InterPro" id="IPR034505">
    <property type="entry name" value="Coproporphyrinogen-III_oxidase"/>
</dbReference>
<dbReference type="SFLD" id="SFLDG01065">
    <property type="entry name" value="anaerobic_coproporphyrinogen-I"/>
    <property type="match status" value="1"/>
</dbReference>
<dbReference type="InterPro" id="IPR004559">
    <property type="entry name" value="HemW-like"/>
</dbReference>
<dbReference type="CDD" id="cd01335">
    <property type="entry name" value="Radical_SAM"/>
    <property type="match status" value="1"/>
</dbReference>
<dbReference type="Pfam" id="PF04055">
    <property type="entry name" value="Radical_SAM"/>
    <property type="match status" value="1"/>
</dbReference>
<evidence type="ECO:0000256" key="1">
    <source>
        <dbReference type="ARBA" id="ARBA00001966"/>
    </source>
</evidence>
<reference evidence="12 13" key="1">
    <citation type="journal article" date="2013" name="Int. J. Syst. Evol. Microbiol.">
        <title>Marinicauda pacifica gen. nov., sp. nov., a prosthecate alphaproteobacterium of the family Hyphomonadaceae isolated from deep seawater.</title>
        <authorList>
            <person name="Zhang X.Y."/>
            <person name="Li G.W."/>
            <person name="Wang C.S."/>
            <person name="Zhang Y.J."/>
            <person name="Xu X.W."/>
            <person name="Li H."/>
            <person name="Liu A."/>
            <person name="Liu C."/>
            <person name="Xie B.B."/>
            <person name="Qin Q.L."/>
            <person name="Xu Z."/>
            <person name="Chen X.L."/>
            <person name="Zhou B.C."/>
            <person name="Zhang Y.Z."/>
        </authorList>
    </citation>
    <scope>NUCLEOTIDE SEQUENCE [LARGE SCALE GENOMIC DNA]</scope>
    <source>
        <strain evidence="12 13">P-1 km-3</strain>
    </source>
</reference>
<evidence type="ECO:0000313" key="12">
    <source>
        <dbReference type="EMBL" id="TGY92582.1"/>
    </source>
</evidence>
<keyword evidence="10" id="KW-0004">4Fe-4S</keyword>
<organism evidence="12 13">
    <name type="scientific">Marinicauda pacifica</name>
    <dbReference type="NCBI Taxonomy" id="1133559"/>
    <lineage>
        <taxon>Bacteria</taxon>
        <taxon>Pseudomonadati</taxon>
        <taxon>Pseudomonadota</taxon>
        <taxon>Alphaproteobacteria</taxon>
        <taxon>Maricaulales</taxon>
        <taxon>Maricaulaceae</taxon>
        <taxon>Marinicauda</taxon>
    </lineage>
</organism>
<keyword evidence="4 10" id="KW-0349">Heme</keyword>
<dbReference type="GO" id="GO:0051539">
    <property type="term" value="F:4 iron, 4 sulfur cluster binding"/>
    <property type="evidence" value="ECO:0007669"/>
    <property type="project" value="UniProtKB-UniRule"/>
</dbReference>
<comment type="function">
    <text evidence="10">Probably acts as a heme chaperone, transferring heme to an unknown acceptor. Binds one molecule of heme per monomer, possibly covalently. Binds 1 [4Fe-4S] cluster. The cluster is coordinated with 3 cysteines and an exchangeable S-adenosyl-L-methionine.</text>
</comment>
<dbReference type="GO" id="GO:0006779">
    <property type="term" value="P:porphyrin-containing compound biosynthetic process"/>
    <property type="evidence" value="ECO:0007669"/>
    <property type="project" value="InterPro"/>
</dbReference>
<feature type="domain" description="Radical SAM core" evidence="11">
    <location>
        <begin position="1"/>
        <end position="230"/>
    </location>
</feature>
<keyword evidence="10" id="KW-0963">Cytoplasm</keyword>
<keyword evidence="9 10" id="KW-0143">Chaperone</keyword>
<dbReference type="NCBIfam" id="TIGR00539">
    <property type="entry name" value="hemN_rel"/>
    <property type="match status" value="1"/>
</dbReference>
<dbReference type="InterPro" id="IPR058240">
    <property type="entry name" value="rSAM_sf"/>
</dbReference>
<evidence type="ECO:0000256" key="3">
    <source>
        <dbReference type="ARBA" id="ARBA00017228"/>
    </source>
</evidence>
<dbReference type="InterPro" id="IPR013785">
    <property type="entry name" value="Aldolase_TIM"/>
</dbReference>
<keyword evidence="13" id="KW-1185">Reference proteome</keyword>
<dbReference type="GO" id="GO:0046872">
    <property type="term" value="F:metal ion binding"/>
    <property type="evidence" value="ECO:0007669"/>
    <property type="project" value="UniProtKB-UniRule"/>
</dbReference>
<evidence type="ECO:0000256" key="2">
    <source>
        <dbReference type="ARBA" id="ARBA00006100"/>
    </source>
</evidence>
<evidence type="ECO:0000313" key="13">
    <source>
        <dbReference type="Proteomes" id="UP000305451"/>
    </source>
</evidence>
<dbReference type="Pfam" id="PF06969">
    <property type="entry name" value="HemN_C"/>
    <property type="match status" value="1"/>
</dbReference>
<name>A0A4S2HAX5_9PROT</name>
<evidence type="ECO:0000256" key="7">
    <source>
        <dbReference type="ARBA" id="ARBA00023004"/>
    </source>
</evidence>
<dbReference type="AlphaFoldDB" id="A0A4S2HAX5"/>
<evidence type="ECO:0000259" key="11">
    <source>
        <dbReference type="PROSITE" id="PS51918"/>
    </source>
</evidence>
<dbReference type="InterPro" id="IPR007197">
    <property type="entry name" value="rSAM"/>
</dbReference>
<dbReference type="GO" id="GO:0005737">
    <property type="term" value="C:cytoplasm"/>
    <property type="evidence" value="ECO:0007669"/>
    <property type="project" value="UniProtKB-SubCell"/>
</dbReference>
<dbReference type="PANTHER" id="PTHR13932">
    <property type="entry name" value="COPROPORPHYRINIGEN III OXIDASE"/>
    <property type="match status" value="1"/>
</dbReference>
<evidence type="ECO:0000256" key="4">
    <source>
        <dbReference type="ARBA" id="ARBA00022617"/>
    </source>
</evidence>
<keyword evidence="8 10" id="KW-0411">Iron-sulfur</keyword>
<comment type="cofactor">
    <cofactor evidence="1">
        <name>[4Fe-4S] cluster</name>
        <dbReference type="ChEBI" id="CHEBI:49883"/>
    </cofactor>
</comment>
<evidence type="ECO:0000256" key="6">
    <source>
        <dbReference type="ARBA" id="ARBA00022723"/>
    </source>
</evidence>
<evidence type="ECO:0000256" key="5">
    <source>
        <dbReference type="ARBA" id="ARBA00022691"/>
    </source>
</evidence>